<dbReference type="RefSeq" id="WP_046375658.1">
    <property type="nucleotide sequence ID" value="NZ_CP010429.1"/>
</dbReference>
<dbReference type="PATRIC" id="fig|1379870.5.peg.707"/>
<dbReference type="KEGG" id="srd:SD10_03215"/>
<dbReference type="PROSITE" id="PS51257">
    <property type="entry name" value="PROKAR_LIPOPROTEIN"/>
    <property type="match status" value="1"/>
</dbReference>
<dbReference type="Gene3D" id="2.120.10.30">
    <property type="entry name" value="TolB, C-terminal domain"/>
    <property type="match status" value="1"/>
</dbReference>
<dbReference type="Proteomes" id="UP000033054">
    <property type="component" value="Chromosome"/>
</dbReference>
<accession>A0A0E3V5Y5</accession>
<dbReference type="SUPFAM" id="SSF101898">
    <property type="entry name" value="NHL repeat"/>
    <property type="match status" value="1"/>
</dbReference>
<keyword evidence="2" id="KW-1185">Reference proteome</keyword>
<dbReference type="OrthoDB" id="928769at2"/>
<evidence type="ECO:0000313" key="2">
    <source>
        <dbReference type="Proteomes" id="UP000033054"/>
    </source>
</evidence>
<dbReference type="HOGENOM" id="CLU_741313_0_0_10"/>
<name>A0A0E3V5Y5_9BACT</name>
<dbReference type="EMBL" id="CP010429">
    <property type="protein sequence ID" value="AKD54061.1"/>
    <property type="molecule type" value="Genomic_DNA"/>
</dbReference>
<sequence length="337" mass="35704">MFTRKVTLSLFFAAGLVISCQDHRDIAAITPTATTFVTGLVAPIGVETDATGRVFVTEQGTGQQDGRVSEITPDGQVHPVITGLYSFKRPDNELDATDHLLIANGVLYVLNAKGLYTLNLASVKTGDPAISATTLTPEPIQQFVINQNLKNDTGESHLYSMTLGPDGALYFADAAANAIVRRSPAGQLSIVTEVLGIQNPNPAGPPPGPPVIESVPTGITYDGKQFAISTLLGFPFPAGKALLYRMDLAGNLSVFQQAFNSLVDVENDGSGNYLVLEHAVFGPTGFTANTGRLVRARGTTSDVLLDKLNLPTDLKVVNNHTAYLTSLGDGSLMKITF</sequence>
<gene>
    <name evidence="1" type="ORF">SD10_03215</name>
</gene>
<evidence type="ECO:0008006" key="3">
    <source>
        <dbReference type="Google" id="ProtNLM"/>
    </source>
</evidence>
<dbReference type="InterPro" id="IPR011042">
    <property type="entry name" value="6-blade_b-propeller_TolB-like"/>
</dbReference>
<protein>
    <recommendedName>
        <fullName evidence="3">ScyD/ScyE family protein</fullName>
    </recommendedName>
</protein>
<proteinExistence type="predicted"/>
<reference evidence="1 2" key="1">
    <citation type="journal article" date="2014" name="Curr. Microbiol.">
        <title>Spirosoma radiotolerans sp. nov., a gamma-radiation-resistant bacterium isolated from gamma ray-irradiated soil.</title>
        <authorList>
            <person name="Lee J.J."/>
            <person name="Srinivasan S."/>
            <person name="Lim S."/>
            <person name="Joe M."/>
            <person name="Im S."/>
            <person name="Bae S.I."/>
            <person name="Park K.R."/>
            <person name="Han J.H."/>
            <person name="Park S.H."/>
            <person name="Joo B.M."/>
            <person name="Park S.J."/>
            <person name="Kim M.K."/>
        </authorList>
    </citation>
    <scope>NUCLEOTIDE SEQUENCE [LARGE SCALE GENOMIC DNA]</scope>
    <source>
        <strain evidence="1 2">DG5A</strain>
    </source>
</reference>
<organism evidence="1 2">
    <name type="scientific">Spirosoma radiotolerans</name>
    <dbReference type="NCBI Taxonomy" id="1379870"/>
    <lineage>
        <taxon>Bacteria</taxon>
        <taxon>Pseudomonadati</taxon>
        <taxon>Bacteroidota</taxon>
        <taxon>Cytophagia</taxon>
        <taxon>Cytophagales</taxon>
        <taxon>Cytophagaceae</taxon>
        <taxon>Spirosoma</taxon>
    </lineage>
</organism>
<evidence type="ECO:0000313" key="1">
    <source>
        <dbReference type="EMBL" id="AKD54061.1"/>
    </source>
</evidence>
<dbReference type="STRING" id="1379870.SD10_03215"/>
<dbReference type="NCBIfam" id="NF033206">
    <property type="entry name" value="ScyE_fam"/>
    <property type="match status" value="1"/>
</dbReference>
<dbReference type="AlphaFoldDB" id="A0A0E3V5Y5"/>
<dbReference type="InterPro" id="IPR048031">
    <property type="entry name" value="ScyD/ScyE-like"/>
</dbReference>